<dbReference type="RefSeq" id="WP_268379393.1">
    <property type="nucleotide sequence ID" value="NZ_JAPQTC020000003.1"/>
</dbReference>
<sequence length="149" mass="16062">MSFETEGMYPSVWSCIPACTESGHFRVAIAGNNFFPQAACVMSSGDFRLRDFPVFYPKTATFQGRKTAVLRFPSQGAIATMTAPIHFVQFLARPVSTTSSVQTSSPGLGKALVLGQALVGYEVSVFVSGCCAIQRRTFAVGINTEECNE</sequence>
<comment type="caution">
    <text evidence="1">The sequence shown here is derived from an EMBL/GenBank/DDBJ whole genome shotgun (WGS) entry which is preliminary data.</text>
</comment>
<protein>
    <recommendedName>
        <fullName evidence="3">IPT/TIG domain-containing protein</fullName>
    </recommendedName>
</protein>
<evidence type="ECO:0000313" key="2">
    <source>
        <dbReference type="Proteomes" id="UP001074635"/>
    </source>
</evidence>
<keyword evidence="2" id="KW-1185">Reference proteome</keyword>
<accession>A0ABU3MS72</accession>
<proteinExistence type="predicted"/>
<dbReference type="Proteomes" id="UP001074635">
    <property type="component" value="Unassembled WGS sequence"/>
</dbReference>
<reference evidence="1" key="1">
    <citation type="submission" date="2023-08" db="EMBL/GenBank/DDBJ databases">
        <title>Study of Resistomes in environmental pathogenic environmental.</title>
        <authorList>
            <person name="Bhattacharjee A."/>
            <person name="Singh A.K."/>
        </authorList>
    </citation>
    <scope>NUCLEOTIDE SEQUENCE</scope>
    <source>
        <strain evidence="1">S1</strain>
    </source>
</reference>
<dbReference type="EMBL" id="JAPQTC020000003">
    <property type="protein sequence ID" value="MDT8504416.1"/>
    <property type="molecule type" value="Genomic_DNA"/>
</dbReference>
<organism evidence="1 2">
    <name type="scientific">Alcaligenes nematophilus</name>
    <dbReference type="NCBI Taxonomy" id="2994643"/>
    <lineage>
        <taxon>Bacteria</taxon>
        <taxon>Pseudomonadati</taxon>
        <taxon>Pseudomonadota</taxon>
        <taxon>Betaproteobacteria</taxon>
        <taxon>Burkholderiales</taxon>
        <taxon>Alcaligenaceae</taxon>
        <taxon>Alcaligenes</taxon>
    </lineage>
</organism>
<evidence type="ECO:0008006" key="3">
    <source>
        <dbReference type="Google" id="ProtNLM"/>
    </source>
</evidence>
<gene>
    <name evidence="1" type="ORF">OYC61_008940</name>
</gene>
<name>A0ABU3MS72_9BURK</name>
<evidence type="ECO:0000313" key="1">
    <source>
        <dbReference type="EMBL" id="MDT8504416.1"/>
    </source>
</evidence>